<dbReference type="RefSeq" id="WP_015487676.1">
    <property type="nucleotide sequence ID" value="NC_020888.1"/>
</dbReference>
<dbReference type="AlphaFoldDB" id="M5E672"/>
<name>M5E672_9GAMM</name>
<dbReference type="KEGG" id="tol:TOL_2561"/>
<dbReference type="EMBL" id="HF680312">
    <property type="protein sequence ID" value="CCU72960.1"/>
    <property type="molecule type" value="Genomic_DNA"/>
</dbReference>
<dbReference type="HOGENOM" id="CLU_120470_0_0_6"/>
<dbReference type="InterPro" id="IPR012433">
    <property type="entry name" value="Imm11"/>
</dbReference>
<protein>
    <recommendedName>
        <fullName evidence="1">Immunity MXAN-0049 protein domain-containing protein</fullName>
    </recommendedName>
</protein>
<dbReference type="GeneID" id="79178499"/>
<organism evidence="2 3">
    <name type="scientific">Thalassolituus oleivorans MIL-1</name>
    <dbReference type="NCBI Taxonomy" id="1298593"/>
    <lineage>
        <taxon>Bacteria</taxon>
        <taxon>Pseudomonadati</taxon>
        <taxon>Pseudomonadota</taxon>
        <taxon>Gammaproteobacteria</taxon>
        <taxon>Oceanospirillales</taxon>
        <taxon>Oceanospirillaceae</taxon>
        <taxon>Thalassolituus</taxon>
    </lineage>
</organism>
<dbReference type="Pfam" id="PF07791">
    <property type="entry name" value="Imm11"/>
    <property type="match status" value="1"/>
</dbReference>
<gene>
    <name evidence="2" type="ORF">TOL_2561</name>
</gene>
<proteinExistence type="predicted"/>
<accession>M5E672</accession>
<sequence length="193" mass="21817">MKIYSIGADYEACKTFTLPMSDVLLAYKNQIPMKQLLDFPKHNLALTDVWKRMEASFESISDITQSETIPDITTWVTGTLVLSEKAKQLLTCLEGHGEYLPINTPDGEYWIFNCLEVLPADEKQSKRTVEQGQVLDVEKIEFSDDAVKNVCIFKTDYDGFRSTFCTSTLKEEISKNQLSGLTFNTSLGSPNYV</sequence>
<evidence type="ECO:0000313" key="2">
    <source>
        <dbReference type="EMBL" id="CCU72960.1"/>
    </source>
</evidence>
<dbReference type="Proteomes" id="UP000011866">
    <property type="component" value="Chromosome"/>
</dbReference>
<evidence type="ECO:0000259" key="1">
    <source>
        <dbReference type="Pfam" id="PF07791"/>
    </source>
</evidence>
<keyword evidence="3" id="KW-1185">Reference proteome</keyword>
<feature type="domain" description="Immunity MXAN-0049 protein" evidence="1">
    <location>
        <begin position="65"/>
        <end position="185"/>
    </location>
</feature>
<evidence type="ECO:0000313" key="3">
    <source>
        <dbReference type="Proteomes" id="UP000011866"/>
    </source>
</evidence>
<dbReference type="eggNOG" id="ENOG50331RC">
    <property type="taxonomic scope" value="Bacteria"/>
</dbReference>
<reference evidence="2 3" key="1">
    <citation type="journal article" date="2013" name="Genome Announc.">
        <title>Genome Sequence of Thalassolituus oleivorans MIL-1 (DSM 14913T).</title>
        <authorList>
            <person name="Golyshin P.N."/>
            <person name="Werner J."/>
            <person name="Chernikova T.N."/>
            <person name="Tran H."/>
            <person name="Ferrer M."/>
            <person name="Yakimov M.M."/>
            <person name="Teeling H."/>
            <person name="Golyshina O.V."/>
        </authorList>
    </citation>
    <scope>NUCLEOTIDE SEQUENCE [LARGE SCALE GENOMIC DNA]</scope>
    <source>
        <strain evidence="2 3">MIL-1</strain>
    </source>
</reference>